<proteinExistence type="inferred from homology"/>
<dbReference type="PROSITE" id="PS00061">
    <property type="entry name" value="ADH_SHORT"/>
    <property type="match status" value="1"/>
</dbReference>
<reference evidence="4" key="1">
    <citation type="journal article" date="2014" name="Nat. Commun.">
        <title>Genomic adaptations of the halophilic Dead Sea filamentous fungus Eurotium rubrum.</title>
        <authorList>
            <person name="Kis-Papo T."/>
            <person name="Weig A.R."/>
            <person name="Riley R."/>
            <person name="Persoh D."/>
            <person name="Salamov A."/>
            <person name="Sun H."/>
            <person name="Lipzen A."/>
            <person name="Wasser S.P."/>
            <person name="Rambold G."/>
            <person name="Grigoriev I.V."/>
            <person name="Nevo E."/>
        </authorList>
    </citation>
    <scope>NUCLEOTIDE SEQUENCE [LARGE SCALE GENOMIC DNA]</scope>
    <source>
        <strain evidence="4">CBS 135680</strain>
    </source>
</reference>
<dbReference type="HOGENOM" id="CLU_010194_1_0_1"/>
<dbReference type="GO" id="GO:0044550">
    <property type="term" value="P:secondary metabolite biosynthetic process"/>
    <property type="evidence" value="ECO:0007669"/>
    <property type="project" value="UniProtKB-ARBA"/>
</dbReference>
<name>A0A017S5A6_ASPRC</name>
<dbReference type="PRINTS" id="PR00081">
    <property type="entry name" value="GDHRDH"/>
</dbReference>
<evidence type="ECO:0000313" key="3">
    <source>
        <dbReference type="EMBL" id="EYE92011.1"/>
    </source>
</evidence>
<dbReference type="RefSeq" id="XP_040635701.1">
    <property type="nucleotide sequence ID" value="XM_040782842.1"/>
</dbReference>
<dbReference type="STRING" id="1388766.A0A017S5A6"/>
<dbReference type="InterPro" id="IPR002347">
    <property type="entry name" value="SDR_fam"/>
</dbReference>
<dbReference type="OrthoDB" id="498125at2759"/>
<dbReference type="CDD" id="cd05233">
    <property type="entry name" value="SDR_c"/>
    <property type="match status" value="1"/>
</dbReference>
<sequence length="269" mass="29024">MLNLQGKIVLITGLGQTSDEGWGIGAAIATLFARQGAFIYGGNRSLESAERTKRRIEKEGGICDVVSTDATDSASVKALVHKCVRKHGRIDILVNNVGRSEPGCPATMAEDVWHSQIDINLNSVYLTCHHVLPIMERQESGGAIVNVASIAGLRYIGKAQVAYSATKAAIMQFTKATAVIYADKRVRLNTVVPGLIYTPYTQDLAKRYAPGGDEETYMKKRDEQVPMGRMGDAWDVANAALFLASDEAMYITGQKIVVDGAITSSTGRV</sequence>
<dbReference type="Gene3D" id="3.40.50.720">
    <property type="entry name" value="NAD(P)-binding Rossmann-like Domain"/>
    <property type="match status" value="1"/>
</dbReference>
<evidence type="ECO:0000313" key="4">
    <source>
        <dbReference type="Proteomes" id="UP000019804"/>
    </source>
</evidence>
<dbReference type="InterPro" id="IPR036291">
    <property type="entry name" value="NAD(P)-bd_dom_sf"/>
</dbReference>
<dbReference type="GO" id="GO:0016616">
    <property type="term" value="F:oxidoreductase activity, acting on the CH-OH group of donors, NAD or NADP as acceptor"/>
    <property type="evidence" value="ECO:0007669"/>
    <property type="project" value="TreeGrafter"/>
</dbReference>
<evidence type="ECO:0000256" key="2">
    <source>
        <dbReference type="ARBA" id="ARBA00022857"/>
    </source>
</evidence>
<accession>A0A017S5A6</accession>
<dbReference type="InterPro" id="IPR020904">
    <property type="entry name" value="Sc_DH/Rdtase_CS"/>
</dbReference>
<keyword evidence="4" id="KW-1185">Reference proteome</keyword>
<dbReference type="Pfam" id="PF13561">
    <property type="entry name" value="adh_short_C2"/>
    <property type="match status" value="1"/>
</dbReference>
<dbReference type="PANTHER" id="PTHR42760">
    <property type="entry name" value="SHORT-CHAIN DEHYDROGENASES/REDUCTASES FAMILY MEMBER"/>
    <property type="match status" value="1"/>
</dbReference>
<dbReference type="EMBL" id="KK088440">
    <property type="protein sequence ID" value="EYE92011.1"/>
    <property type="molecule type" value="Genomic_DNA"/>
</dbReference>
<organism evidence="3 4">
    <name type="scientific">Aspergillus ruber (strain CBS 135680)</name>
    <dbReference type="NCBI Taxonomy" id="1388766"/>
    <lineage>
        <taxon>Eukaryota</taxon>
        <taxon>Fungi</taxon>
        <taxon>Dikarya</taxon>
        <taxon>Ascomycota</taxon>
        <taxon>Pezizomycotina</taxon>
        <taxon>Eurotiomycetes</taxon>
        <taxon>Eurotiomycetidae</taxon>
        <taxon>Eurotiales</taxon>
        <taxon>Aspergillaceae</taxon>
        <taxon>Aspergillus</taxon>
        <taxon>Aspergillus subgen. Aspergillus</taxon>
    </lineage>
</organism>
<dbReference type="SUPFAM" id="SSF51735">
    <property type="entry name" value="NAD(P)-binding Rossmann-fold domains"/>
    <property type="match status" value="1"/>
</dbReference>
<dbReference type="GeneID" id="63697966"/>
<dbReference type="FunFam" id="3.40.50.720:FF:000084">
    <property type="entry name" value="Short-chain dehydrogenase reductase"/>
    <property type="match status" value="1"/>
</dbReference>
<evidence type="ECO:0000256" key="1">
    <source>
        <dbReference type="ARBA" id="ARBA00006484"/>
    </source>
</evidence>
<protein>
    <submittedName>
        <fullName evidence="3">Putative short-chain dehydrogenase</fullName>
    </submittedName>
</protein>
<dbReference type="Proteomes" id="UP000019804">
    <property type="component" value="Unassembled WGS sequence"/>
</dbReference>
<keyword evidence="2" id="KW-0521">NADP</keyword>
<gene>
    <name evidence="3" type="ORF">EURHEDRAFT_416008</name>
</gene>
<dbReference type="AlphaFoldDB" id="A0A017S5A6"/>
<dbReference type="PRINTS" id="PR00080">
    <property type="entry name" value="SDRFAMILY"/>
</dbReference>
<comment type="similarity">
    <text evidence="1">Belongs to the short-chain dehydrogenases/reductases (SDR) family.</text>
</comment>